<dbReference type="AlphaFoldDB" id="A0A0E9V7M5"/>
<dbReference type="EMBL" id="GBXM01034530">
    <property type="protein sequence ID" value="JAH74047.1"/>
    <property type="molecule type" value="Transcribed_RNA"/>
</dbReference>
<accession>A0A0E9V7M5</accession>
<protein>
    <submittedName>
        <fullName evidence="1">Uncharacterized protein</fullName>
    </submittedName>
</protein>
<evidence type="ECO:0000313" key="1">
    <source>
        <dbReference type="EMBL" id="JAH74047.1"/>
    </source>
</evidence>
<name>A0A0E9V7M5_ANGAN</name>
<sequence>MLRGCFASTHPRALIKVNEIPSSSKHQDIIGFNIVSLSRKQNKDSPAHLKIK</sequence>
<proteinExistence type="predicted"/>
<reference evidence="1" key="1">
    <citation type="submission" date="2014-11" db="EMBL/GenBank/DDBJ databases">
        <authorList>
            <person name="Amaro Gonzalez C."/>
        </authorList>
    </citation>
    <scope>NUCLEOTIDE SEQUENCE</scope>
</reference>
<reference evidence="1" key="2">
    <citation type="journal article" date="2015" name="Fish Shellfish Immunol.">
        <title>Early steps in the European eel (Anguilla anguilla)-Vibrio vulnificus interaction in the gills: Role of the RtxA13 toxin.</title>
        <authorList>
            <person name="Callol A."/>
            <person name="Pajuelo D."/>
            <person name="Ebbesson L."/>
            <person name="Teles M."/>
            <person name="MacKenzie S."/>
            <person name="Amaro C."/>
        </authorList>
    </citation>
    <scope>NUCLEOTIDE SEQUENCE</scope>
</reference>
<organism evidence="1">
    <name type="scientific">Anguilla anguilla</name>
    <name type="common">European freshwater eel</name>
    <name type="synonym">Muraena anguilla</name>
    <dbReference type="NCBI Taxonomy" id="7936"/>
    <lineage>
        <taxon>Eukaryota</taxon>
        <taxon>Metazoa</taxon>
        <taxon>Chordata</taxon>
        <taxon>Craniata</taxon>
        <taxon>Vertebrata</taxon>
        <taxon>Euteleostomi</taxon>
        <taxon>Actinopterygii</taxon>
        <taxon>Neopterygii</taxon>
        <taxon>Teleostei</taxon>
        <taxon>Anguilliformes</taxon>
        <taxon>Anguillidae</taxon>
        <taxon>Anguilla</taxon>
    </lineage>
</organism>